<evidence type="ECO:0000256" key="3">
    <source>
        <dbReference type="ARBA" id="ARBA00023004"/>
    </source>
</evidence>
<dbReference type="Gene3D" id="1.20.120.50">
    <property type="entry name" value="Hemerythrin-like"/>
    <property type="match status" value="1"/>
</dbReference>
<keyword evidence="6" id="KW-1185">Reference proteome</keyword>
<evidence type="ECO:0000259" key="4">
    <source>
        <dbReference type="Pfam" id="PF01814"/>
    </source>
</evidence>
<dbReference type="Proteomes" id="UP000001520">
    <property type="component" value="Chromosome"/>
</dbReference>
<dbReference type="CDD" id="cd12107">
    <property type="entry name" value="Hemerythrin"/>
    <property type="match status" value="1"/>
</dbReference>
<feature type="domain" description="Hemerythrin-like" evidence="4">
    <location>
        <begin position="11"/>
        <end position="125"/>
    </location>
</feature>
<accession>D3PCJ9</accession>
<organism evidence="5 6">
    <name type="scientific">Deferribacter desulfuricans (strain DSM 14783 / JCM 11476 / NBRC 101012 / SSM1)</name>
    <dbReference type="NCBI Taxonomy" id="639282"/>
    <lineage>
        <taxon>Bacteria</taxon>
        <taxon>Pseudomonadati</taxon>
        <taxon>Deferribacterota</taxon>
        <taxon>Deferribacteres</taxon>
        <taxon>Deferribacterales</taxon>
        <taxon>Deferribacteraceae</taxon>
        <taxon>Deferribacter</taxon>
    </lineage>
</organism>
<dbReference type="NCBIfam" id="TIGR02481">
    <property type="entry name" value="hemeryth_dom"/>
    <property type="match status" value="1"/>
</dbReference>
<dbReference type="GO" id="GO:0046872">
    <property type="term" value="F:metal ion binding"/>
    <property type="evidence" value="ECO:0007669"/>
    <property type="project" value="UniProtKB-KW"/>
</dbReference>
<dbReference type="InterPro" id="IPR012827">
    <property type="entry name" value="Hemerythrin_metal-bd"/>
</dbReference>
<dbReference type="Pfam" id="PF01814">
    <property type="entry name" value="Hemerythrin"/>
    <property type="match status" value="1"/>
</dbReference>
<dbReference type="RefSeq" id="WP_013007570.1">
    <property type="nucleotide sequence ID" value="NC_013939.1"/>
</dbReference>
<evidence type="ECO:0000256" key="2">
    <source>
        <dbReference type="ARBA" id="ARBA00022723"/>
    </source>
</evidence>
<dbReference type="NCBIfam" id="NF033749">
    <property type="entry name" value="bact_hemeryth"/>
    <property type="match status" value="1"/>
</dbReference>
<dbReference type="KEGG" id="ddf:DEFDS_0846"/>
<keyword evidence="2" id="KW-0479">Metal-binding</keyword>
<dbReference type="InterPro" id="IPR012312">
    <property type="entry name" value="Hemerythrin-like"/>
</dbReference>
<dbReference type="AlphaFoldDB" id="D3PCJ9"/>
<dbReference type="SUPFAM" id="SSF47188">
    <property type="entry name" value="Hemerythrin-like"/>
    <property type="match status" value="1"/>
</dbReference>
<proteinExistence type="inferred from homology"/>
<comment type="similarity">
    <text evidence="1">Belongs to the hemerythrin family.</text>
</comment>
<evidence type="ECO:0000256" key="1">
    <source>
        <dbReference type="ARBA" id="ARBA00010587"/>
    </source>
</evidence>
<dbReference type="EMBL" id="AP011529">
    <property type="protein sequence ID" value="BAI80322.1"/>
    <property type="molecule type" value="Genomic_DNA"/>
</dbReference>
<evidence type="ECO:0000313" key="6">
    <source>
        <dbReference type="Proteomes" id="UP000001520"/>
    </source>
</evidence>
<dbReference type="InterPro" id="IPR035938">
    <property type="entry name" value="Hemerythrin-like_sf"/>
</dbReference>
<gene>
    <name evidence="5" type="ordered locus">DEFDS_0846</name>
</gene>
<dbReference type="InterPro" id="IPR050669">
    <property type="entry name" value="Hemerythrin"/>
</dbReference>
<dbReference type="OrthoDB" id="9797092at2"/>
<dbReference type="PANTHER" id="PTHR37164:SF1">
    <property type="entry name" value="BACTERIOHEMERYTHRIN"/>
    <property type="match status" value="1"/>
</dbReference>
<dbReference type="PANTHER" id="PTHR37164">
    <property type="entry name" value="BACTERIOHEMERYTHRIN"/>
    <property type="match status" value="1"/>
</dbReference>
<dbReference type="HOGENOM" id="CLU_086902_3_1_0"/>
<sequence length="135" mass="16149">MKEYLPNELITGIDKIDEQHGAMLYLLNKLEKYFKEGEGEKAISDSLSFLENYVKTHFKTEEEYMIKYNYPDYEVHKLEHEKFRKDFAMKRLKILRGVSKSEALLLLKSLKDWYENHVLKTDIVLASFLKNLEKH</sequence>
<dbReference type="eggNOG" id="COG2703">
    <property type="taxonomic scope" value="Bacteria"/>
</dbReference>
<evidence type="ECO:0000313" key="5">
    <source>
        <dbReference type="EMBL" id="BAI80322.1"/>
    </source>
</evidence>
<reference evidence="5 6" key="1">
    <citation type="journal article" date="2010" name="DNA Res.">
        <title>Bacterial lifestyle in a deep-sea hydrothermal vent chimney revealed by the genome sequence of the thermophilic bacterium Deferribacter desulfuricans SSM1.</title>
        <authorList>
            <person name="Takaki Y."/>
            <person name="Shimamura S."/>
            <person name="Nakagawa S."/>
            <person name="Fukuhara Y."/>
            <person name="Horikawa H."/>
            <person name="Ankai A."/>
            <person name="Harada T."/>
            <person name="Hosoyama A."/>
            <person name="Oguchi A."/>
            <person name="Fukui S."/>
            <person name="Fujita N."/>
            <person name="Takami H."/>
            <person name="Takai K."/>
        </authorList>
    </citation>
    <scope>NUCLEOTIDE SEQUENCE [LARGE SCALE GENOMIC DNA]</scope>
    <source>
        <strain evidence="6">DSM 14783 / JCM 11476 / NBRC 101012 / SSM1</strain>
    </source>
</reference>
<name>D3PCJ9_DEFDS</name>
<protein>
    <submittedName>
        <fullName evidence="5">Hemerythrin-like metal-binding protein</fullName>
    </submittedName>
</protein>
<dbReference type="STRING" id="639282.DEFDS_0846"/>
<keyword evidence="3" id="KW-0408">Iron</keyword>